<keyword evidence="2" id="KW-1185">Reference proteome</keyword>
<proteinExistence type="predicted"/>
<dbReference type="EMBL" id="MU118016">
    <property type="protein sequence ID" value="KAF9648298.1"/>
    <property type="molecule type" value="Genomic_DNA"/>
</dbReference>
<reference evidence="1" key="1">
    <citation type="submission" date="2019-10" db="EMBL/GenBank/DDBJ databases">
        <authorList>
            <consortium name="DOE Joint Genome Institute"/>
            <person name="Kuo A."/>
            <person name="Miyauchi S."/>
            <person name="Kiss E."/>
            <person name="Drula E."/>
            <person name="Kohler A."/>
            <person name="Sanchez-Garcia M."/>
            <person name="Andreopoulos B."/>
            <person name="Barry K.W."/>
            <person name="Bonito G."/>
            <person name="Buee M."/>
            <person name="Carver A."/>
            <person name="Chen C."/>
            <person name="Cichocki N."/>
            <person name="Clum A."/>
            <person name="Culley D."/>
            <person name="Crous P.W."/>
            <person name="Fauchery L."/>
            <person name="Girlanda M."/>
            <person name="Hayes R."/>
            <person name="Keri Z."/>
            <person name="Labutti K."/>
            <person name="Lipzen A."/>
            <person name="Lombard V."/>
            <person name="Magnuson J."/>
            <person name="Maillard F."/>
            <person name="Morin E."/>
            <person name="Murat C."/>
            <person name="Nolan M."/>
            <person name="Ohm R."/>
            <person name="Pangilinan J."/>
            <person name="Pereira M."/>
            <person name="Perotto S."/>
            <person name="Peter M."/>
            <person name="Riley R."/>
            <person name="Sitrit Y."/>
            <person name="Stielow B."/>
            <person name="Szollosi G."/>
            <person name="Zifcakova L."/>
            <person name="Stursova M."/>
            <person name="Spatafora J.W."/>
            <person name="Tedersoo L."/>
            <person name="Vaario L.-M."/>
            <person name="Yamada A."/>
            <person name="Yan M."/>
            <person name="Wang P."/>
            <person name="Xu J."/>
            <person name="Bruns T."/>
            <person name="Baldrian P."/>
            <person name="Vilgalys R."/>
            <person name="Henrissat B."/>
            <person name="Grigoriev I.V."/>
            <person name="Hibbett D."/>
            <person name="Nagy L.G."/>
            <person name="Martin F.M."/>
        </authorList>
    </citation>
    <scope>NUCLEOTIDE SEQUENCE</scope>
    <source>
        <strain evidence="1">P2</strain>
    </source>
</reference>
<accession>A0ACB6ZFY4</accession>
<evidence type="ECO:0000313" key="2">
    <source>
        <dbReference type="Proteomes" id="UP000886501"/>
    </source>
</evidence>
<gene>
    <name evidence="1" type="ORF">BDM02DRAFT_2322378</name>
</gene>
<dbReference type="Proteomes" id="UP000886501">
    <property type="component" value="Unassembled WGS sequence"/>
</dbReference>
<evidence type="ECO:0000313" key="1">
    <source>
        <dbReference type="EMBL" id="KAF9648298.1"/>
    </source>
</evidence>
<reference evidence="1" key="2">
    <citation type="journal article" date="2020" name="Nat. Commun.">
        <title>Large-scale genome sequencing of mycorrhizal fungi provides insights into the early evolution of symbiotic traits.</title>
        <authorList>
            <person name="Miyauchi S."/>
            <person name="Kiss E."/>
            <person name="Kuo A."/>
            <person name="Drula E."/>
            <person name="Kohler A."/>
            <person name="Sanchez-Garcia M."/>
            <person name="Morin E."/>
            <person name="Andreopoulos B."/>
            <person name="Barry K.W."/>
            <person name="Bonito G."/>
            <person name="Buee M."/>
            <person name="Carver A."/>
            <person name="Chen C."/>
            <person name="Cichocki N."/>
            <person name="Clum A."/>
            <person name="Culley D."/>
            <person name="Crous P.W."/>
            <person name="Fauchery L."/>
            <person name="Girlanda M."/>
            <person name="Hayes R.D."/>
            <person name="Keri Z."/>
            <person name="LaButti K."/>
            <person name="Lipzen A."/>
            <person name="Lombard V."/>
            <person name="Magnuson J."/>
            <person name="Maillard F."/>
            <person name="Murat C."/>
            <person name="Nolan M."/>
            <person name="Ohm R.A."/>
            <person name="Pangilinan J."/>
            <person name="Pereira M.F."/>
            <person name="Perotto S."/>
            <person name="Peter M."/>
            <person name="Pfister S."/>
            <person name="Riley R."/>
            <person name="Sitrit Y."/>
            <person name="Stielow J.B."/>
            <person name="Szollosi G."/>
            <person name="Zifcakova L."/>
            <person name="Stursova M."/>
            <person name="Spatafora J.W."/>
            <person name="Tedersoo L."/>
            <person name="Vaario L.M."/>
            <person name="Yamada A."/>
            <person name="Yan M."/>
            <person name="Wang P."/>
            <person name="Xu J."/>
            <person name="Bruns T."/>
            <person name="Baldrian P."/>
            <person name="Vilgalys R."/>
            <person name="Dunand C."/>
            <person name="Henrissat B."/>
            <person name="Grigoriev I.V."/>
            <person name="Hibbett D."/>
            <person name="Nagy L.G."/>
            <person name="Martin F.M."/>
        </authorList>
    </citation>
    <scope>NUCLEOTIDE SEQUENCE</scope>
    <source>
        <strain evidence="1">P2</strain>
    </source>
</reference>
<comment type="caution">
    <text evidence="1">The sequence shown here is derived from an EMBL/GenBank/DDBJ whole genome shotgun (WGS) entry which is preliminary data.</text>
</comment>
<organism evidence="1 2">
    <name type="scientific">Thelephora ganbajun</name>
    <name type="common">Ganba fungus</name>
    <dbReference type="NCBI Taxonomy" id="370292"/>
    <lineage>
        <taxon>Eukaryota</taxon>
        <taxon>Fungi</taxon>
        <taxon>Dikarya</taxon>
        <taxon>Basidiomycota</taxon>
        <taxon>Agaricomycotina</taxon>
        <taxon>Agaricomycetes</taxon>
        <taxon>Thelephorales</taxon>
        <taxon>Thelephoraceae</taxon>
        <taxon>Thelephora</taxon>
    </lineage>
</organism>
<name>A0ACB6ZFY4_THEGA</name>
<protein>
    <submittedName>
        <fullName evidence="1">Kinase-like protein</fullName>
    </submittedName>
</protein>
<sequence length="235" mass="26220">MYTPPLISIVSARMENGNIMDFIKAHQKYNRLRLLADAVTGLKFLHENDIVHGDLKGANILIDSECCARLADFGLAVVVDESTSGEMRGTTRWMAPELMHPEAFGFTGKFLKSVPSKGTDIYAIGMTILEVLTGCRPFNDVTKTVTVICKVMNGDRPVRPPSGFSDILWELTAATWAEQQVQQPQMRPSVSTVLDRLVKDVNRWEKSIIPLVPKQWQENATNSDRTNCRAEVIGK</sequence>